<keyword evidence="2" id="KW-1185">Reference proteome</keyword>
<reference evidence="2" key="1">
    <citation type="journal article" date="2013" name="Nature">
        <title>Pan genome of the phytoplankton Emiliania underpins its global distribution.</title>
        <authorList>
            <person name="Read B.A."/>
            <person name="Kegel J."/>
            <person name="Klute M.J."/>
            <person name="Kuo A."/>
            <person name="Lefebvre S.C."/>
            <person name="Maumus F."/>
            <person name="Mayer C."/>
            <person name="Miller J."/>
            <person name="Monier A."/>
            <person name="Salamov A."/>
            <person name="Young J."/>
            <person name="Aguilar M."/>
            <person name="Claverie J.M."/>
            <person name="Frickenhaus S."/>
            <person name="Gonzalez K."/>
            <person name="Herman E.K."/>
            <person name="Lin Y.C."/>
            <person name="Napier J."/>
            <person name="Ogata H."/>
            <person name="Sarno A.F."/>
            <person name="Shmutz J."/>
            <person name="Schroeder D."/>
            <person name="de Vargas C."/>
            <person name="Verret F."/>
            <person name="von Dassow P."/>
            <person name="Valentin K."/>
            <person name="Van de Peer Y."/>
            <person name="Wheeler G."/>
            <person name="Dacks J.B."/>
            <person name="Delwiche C.F."/>
            <person name="Dyhrman S.T."/>
            <person name="Glockner G."/>
            <person name="John U."/>
            <person name="Richards T."/>
            <person name="Worden A.Z."/>
            <person name="Zhang X."/>
            <person name="Grigoriev I.V."/>
            <person name="Allen A.E."/>
            <person name="Bidle K."/>
            <person name="Borodovsky M."/>
            <person name="Bowler C."/>
            <person name="Brownlee C."/>
            <person name="Cock J.M."/>
            <person name="Elias M."/>
            <person name="Gladyshev V.N."/>
            <person name="Groth M."/>
            <person name="Guda C."/>
            <person name="Hadaegh A."/>
            <person name="Iglesias-Rodriguez M.D."/>
            <person name="Jenkins J."/>
            <person name="Jones B.M."/>
            <person name="Lawson T."/>
            <person name="Leese F."/>
            <person name="Lindquist E."/>
            <person name="Lobanov A."/>
            <person name="Lomsadze A."/>
            <person name="Malik S.B."/>
            <person name="Marsh M.E."/>
            <person name="Mackinder L."/>
            <person name="Mock T."/>
            <person name="Mueller-Roeber B."/>
            <person name="Pagarete A."/>
            <person name="Parker M."/>
            <person name="Probert I."/>
            <person name="Quesneville H."/>
            <person name="Raines C."/>
            <person name="Rensing S.A."/>
            <person name="Riano-Pachon D.M."/>
            <person name="Richier S."/>
            <person name="Rokitta S."/>
            <person name="Shiraiwa Y."/>
            <person name="Soanes D.M."/>
            <person name="van der Giezen M."/>
            <person name="Wahlund T.M."/>
            <person name="Williams B."/>
            <person name="Wilson W."/>
            <person name="Wolfe G."/>
            <person name="Wurch L.L."/>
        </authorList>
    </citation>
    <scope>NUCLEOTIDE SEQUENCE</scope>
</reference>
<evidence type="ECO:0008006" key="3">
    <source>
        <dbReference type="Google" id="ProtNLM"/>
    </source>
</evidence>
<proteinExistence type="predicted"/>
<evidence type="ECO:0000313" key="1">
    <source>
        <dbReference type="EnsemblProtists" id="EOD08725"/>
    </source>
</evidence>
<dbReference type="KEGG" id="ehx:EMIHUDRAFT_124931"/>
<dbReference type="AlphaFoldDB" id="A0A0D3IBU0"/>
<dbReference type="PaxDb" id="2903-EOD08725"/>
<sequence length="188" mass="20457">FGFSQGEVIKDYYKRIEPPDAVLLHRVAPFPVLSKEEQPARRPEMLPALRAAYAAHITDLDASSAEDAKPVPISHTLLGVAGGLRSNIAQATWTEGDLHSSVVLLSRLPPGDALSRLTLLSFLAVPQWREFAAHCARNLQAQLGPLSDRRKELLLAAWLSFALAVLAEPSLRAAADLPFRHLAEDGEA</sequence>
<dbReference type="EnsemblProtists" id="EOD08725">
    <property type="protein sequence ID" value="EOD08725"/>
    <property type="gene ID" value="EMIHUDRAFT_124931"/>
</dbReference>
<dbReference type="RefSeq" id="XP_005761154.1">
    <property type="nucleotide sequence ID" value="XM_005761097.1"/>
</dbReference>
<dbReference type="HOGENOM" id="CLU_1444567_0_0_1"/>
<accession>A0A0D3IBU0</accession>
<dbReference type="Proteomes" id="UP000013827">
    <property type="component" value="Unassembled WGS sequence"/>
</dbReference>
<evidence type="ECO:0000313" key="2">
    <source>
        <dbReference type="Proteomes" id="UP000013827"/>
    </source>
</evidence>
<organism evidence="1 2">
    <name type="scientific">Emiliania huxleyi (strain CCMP1516)</name>
    <dbReference type="NCBI Taxonomy" id="280463"/>
    <lineage>
        <taxon>Eukaryota</taxon>
        <taxon>Haptista</taxon>
        <taxon>Haptophyta</taxon>
        <taxon>Prymnesiophyceae</taxon>
        <taxon>Isochrysidales</taxon>
        <taxon>Noelaerhabdaceae</taxon>
        <taxon>Emiliania</taxon>
    </lineage>
</organism>
<protein>
    <recommendedName>
        <fullName evidence="3">Gem-associated protein 2</fullName>
    </recommendedName>
</protein>
<name>A0A0D3IBU0_EMIH1</name>
<reference evidence="1" key="2">
    <citation type="submission" date="2024-10" db="UniProtKB">
        <authorList>
            <consortium name="EnsemblProtists"/>
        </authorList>
    </citation>
    <scope>IDENTIFICATION</scope>
</reference>
<dbReference type="GeneID" id="17254877"/>